<dbReference type="GO" id="GO:0033588">
    <property type="term" value="C:elongator holoenzyme complex"/>
    <property type="evidence" value="ECO:0007669"/>
    <property type="project" value="InterPro"/>
</dbReference>
<reference evidence="3" key="1">
    <citation type="submission" date="2023-01" db="EMBL/GenBank/DDBJ databases">
        <title>Genome assembly of the deep-sea coral Lophelia pertusa.</title>
        <authorList>
            <person name="Herrera S."/>
            <person name="Cordes E."/>
        </authorList>
    </citation>
    <scope>NUCLEOTIDE SEQUENCE</scope>
    <source>
        <strain evidence="3">USNM1676648</strain>
        <tissue evidence="3">Polyp</tissue>
    </source>
</reference>
<dbReference type="Proteomes" id="UP001163046">
    <property type="component" value="Unassembled WGS sequence"/>
</dbReference>
<dbReference type="InterPro" id="IPR015943">
    <property type="entry name" value="WD40/YVTN_repeat-like_dom_sf"/>
</dbReference>
<gene>
    <name evidence="3" type="ORF">OS493_006029</name>
</gene>
<dbReference type="GO" id="GO:0002926">
    <property type="term" value="P:tRNA wobble base 5-methoxycarbonylmethyl-2-thiouridinylation"/>
    <property type="evidence" value="ECO:0007669"/>
    <property type="project" value="TreeGrafter"/>
</dbReference>
<dbReference type="PANTHER" id="PTHR12747">
    <property type="entry name" value="ELONGATOR COMPLEX PROTEIN 1"/>
    <property type="match status" value="1"/>
</dbReference>
<dbReference type="Gene3D" id="2.130.10.10">
    <property type="entry name" value="YVTN repeat-like/Quinoprotein amine dehydrogenase"/>
    <property type="match status" value="1"/>
</dbReference>
<dbReference type="AlphaFoldDB" id="A0A9X0CII5"/>
<dbReference type="InterPro" id="IPR006849">
    <property type="entry name" value="Elp1"/>
</dbReference>
<dbReference type="InterPro" id="IPR056164">
    <property type="entry name" value="Beta-prop_ELP1_1st"/>
</dbReference>
<dbReference type="PANTHER" id="PTHR12747:SF0">
    <property type="entry name" value="ELONGATOR COMPLEX PROTEIN 1"/>
    <property type="match status" value="1"/>
</dbReference>
<evidence type="ECO:0000313" key="4">
    <source>
        <dbReference type="Proteomes" id="UP001163046"/>
    </source>
</evidence>
<dbReference type="OrthoDB" id="40048at2759"/>
<dbReference type="SUPFAM" id="SSF82171">
    <property type="entry name" value="DPP6 N-terminal domain-like"/>
    <property type="match status" value="1"/>
</dbReference>
<dbReference type="GO" id="GO:0005829">
    <property type="term" value="C:cytosol"/>
    <property type="evidence" value="ECO:0007669"/>
    <property type="project" value="TreeGrafter"/>
</dbReference>
<sequence>MRNLELLRSFPVLELDGTEAPFCATVDCDCGVIYVATAAVITGFQPSSQQVVSSVSLVSDGYLHEDGSGCVIGIQHLPDLESVCVATGKGDVILWNTVTDQIECVGSVDSGLRCMAWSPDQELVVFMTGEETLIMMTKDFDPISEFPCHPEEFGEEKPINVGWGKKETQFHGSLGKPTAANIQEVIASPATSWDDKLPRISWRGDGQFFVVSTIYPQTGARTLRVWSREGVLSSTSESVDGVEQALFWKPTGSVIASTQRKPHGHEVIFFERNGLRHGEFILPYHKMETKVVEVAWNSDSLVLAVWAEELPKPEIIQPQEFVPKSYVQFVDC</sequence>
<evidence type="ECO:0000313" key="3">
    <source>
        <dbReference type="EMBL" id="KAJ7339624.1"/>
    </source>
</evidence>
<protein>
    <recommendedName>
        <fullName evidence="1">Elongator complex protein 1</fullName>
    </recommendedName>
</protein>
<dbReference type="EMBL" id="MU827779">
    <property type="protein sequence ID" value="KAJ7339624.1"/>
    <property type="molecule type" value="Genomic_DNA"/>
</dbReference>
<organism evidence="3 4">
    <name type="scientific">Desmophyllum pertusum</name>
    <dbReference type="NCBI Taxonomy" id="174260"/>
    <lineage>
        <taxon>Eukaryota</taxon>
        <taxon>Metazoa</taxon>
        <taxon>Cnidaria</taxon>
        <taxon>Anthozoa</taxon>
        <taxon>Hexacorallia</taxon>
        <taxon>Scleractinia</taxon>
        <taxon>Caryophylliina</taxon>
        <taxon>Caryophylliidae</taxon>
        <taxon>Desmophyllum</taxon>
    </lineage>
</organism>
<proteinExistence type="predicted"/>
<name>A0A9X0CII5_9CNID</name>
<evidence type="ECO:0000259" key="2">
    <source>
        <dbReference type="Pfam" id="PF04762"/>
    </source>
</evidence>
<keyword evidence="4" id="KW-1185">Reference proteome</keyword>
<feature type="domain" description="ELP1 first N-terminal beta-propeller" evidence="2">
    <location>
        <begin position="1"/>
        <end position="309"/>
    </location>
</feature>
<evidence type="ECO:0000256" key="1">
    <source>
        <dbReference type="ARBA" id="ARBA00029535"/>
    </source>
</evidence>
<dbReference type="Pfam" id="PF04762">
    <property type="entry name" value="Beta-prop_ELP1_1st"/>
    <property type="match status" value="1"/>
</dbReference>
<accession>A0A9X0CII5</accession>
<comment type="caution">
    <text evidence="3">The sequence shown here is derived from an EMBL/GenBank/DDBJ whole genome shotgun (WGS) entry which is preliminary data.</text>
</comment>
<dbReference type="GO" id="GO:0000049">
    <property type="term" value="F:tRNA binding"/>
    <property type="evidence" value="ECO:0007669"/>
    <property type="project" value="TreeGrafter"/>
</dbReference>